<dbReference type="InterPro" id="IPR055230">
    <property type="entry name" value="PH_Tiam1/2"/>
</dbReference>
<keyword evidence="9" id="KW-1185">Reference proteome</keyword>
<dbReference type="SUPFAM" id="SSF50729">
    <property type="entry name" value="PH domain-like"/>
    <property type="match status" value="2"/>
</dbReference>
<evidence type="ECO:0000313" key="9">
    <source>
        <dbReference type="Proteomes" id="UP000503349"/>
    </source>
</evidence>
<evidence type="ECO:0000259" key="7">
    <source>
        <dbReference type="PROSITE" id="PS50898"/>
    </source>
</evidence>
<feature type="region of interest" description="Disordered" evidence="3">
    <location>
        <begin position="364"/>
        <end position="390"/>
    </location>
</feature>
<keyword evidence="2" id="KW-0677">Repeat</keyword>
<dbReference type="GO" id="GO:0007264">
    <property type="term" value="P:small GTPase-mediated signal transduction"/>
    <property type="evidence" value="ECO:0007669"/>
    <property type="project" value="InterPro"/>
</dbReference>
<sequence>MGNVESQNGNNGFYDDVTGQFSRKHTSRSLRLHGKQSISRRSRQSSSVKQEHRNSDASTRSSSTPSIPQSLAENGLEPFSTTDAFGEFGINPHWTDSVAMTMRPESYQQDEDPLATPTPETSEADTFAQDDGEDSMAEGEGDVLEVERYLETTTEGPQEGGTFKKKRSKSADMWREDSLEFSLSDLSQEHLTSTEEMIDGAEEEEEEQFTRPRGSAGSAERASSLDHLCSQQSPGLRGQRSHYVKNRRETECDGEGEGKEGLMSPNEEDGGGYGAFTLPCRRSHCLSEGLEGLSIPVAPRPAFQGRRAQTTQDISGVLGEGSEYGDSGIDGVTTEIDGDGELVSRRCKAMSASFSVYSATESSVFNGSDSGSSSAGGLDGRGSDGGRGGVYENFRKELDNQAWTHQGRDCTEEVGSAVSDEQSSGTLSSAYPSDALIGCTQGTVRKAGALAVKNFLVHKKNKKVEPATRRKWKHYWVSLKGCTLFLYESDGRSGIDHNSVPKHALWVENSIVQAVPEHPKKDFVFCLSNSVGDAFLFQTSGQTELENWITAIHSACAAALARQHHREDTVRLLRTEIRKLEQKIDMDEKMKKMGDMQLSTVTDAKKRKTILEQIFLWEQNLEHFQINLFRCRCYLASLQGGEPPNPKRLLGFASRPTKLAMGRLGIFSVSSFHALVSARTESSIRRRNQAMPRTFSKRRSRFSSLWGLDTTSKRKTKGHPSINQVFLDGMEPVRKPLERMFEDSASEKSKAREGSVKSLPQPNVESEIWVPDYLTPSWVCLPNNQPVLAIIQPGETTLEVLSTVCKTHNIDLSHHYLRLKVWADDQMLVYIPKLEEDISDLLYKEIEICPKATEVVRFDKAESSTGGYGFSVAVIDADGTQQLHITDIKAGGLASAKGLKAGDEILFLNSKPASALQMDDMRAAFANQVLTLSISSLPQLDPRVLCSLPPRRSDGEQDQATDIFSQSQEDILDEVSGLTVESPNESLEEAPRLTPQIPGTHQEDKTCRGAGQKSTEQVAAFCRSLHDMNPPECHMSSSSSSSSSSLSPSPVSALPPTGGTATLRQLSHADKLRKVINELVETEKTYVKDLRCLIECYKTPLQKESFLTQDELDILFGNLGEMVEFQVEFLQTLEDGIRLVPDLDKLERVEQFKKVLFSLGGSFLYYADRFKIYSAFCASHTKVPKVLAKAKTDPDFKAFLAERNPRQQHSSTLESYLIKPIQRVLKYPLLLKELYSLTDPDSEEHYHLDVAMKAMNKVASHINEMQKLHEEYGAVFDQLINEQTADKKQVADLSMGDLLLHSTVMWLNAPASLLKGKKDPDLAAFVFKTAVVFVYKDCSKHRKKIGGPHRVSVADDKDPFRFRHMIATDSLQVRALANSEGTPVCEVVHTRSESEGRPERTFQLCFRSPDSKKDFLKAVHSILREKQRRQLLKTESLPLNQQYVPFGGKRLCALKGSRPGMNRAASAPSRALTHRKLVRKRFTIDTDIVFHGNNHNSSDSDPSHRTSYLSIYAPLSQHALLQAHKPQGEDTDRWVEQQFDLGCYEDQAEGIDMEDVKETDILSDDDEYCKSVRAASAEPSELEGKLEGLDLQGRKMRSYNLNGRVETGNEITHRVKQEDEVNRKKHGNGSGSVDSFTACGVSLSHCATQSLKLTPLKQCAVEEATNTDHEVVWVRRDDFANGCNSNVF</sequence>
<feature type="compositionally biased region" description="Low complexity" evidence="3">
    <location>
        <begin position="1036"/>
        <end position="1056"/>
    </location>
</feature>
<dbReference type="InterPro" id="IPR043537">
    <property type="entry name" value="Tiam1/Tiam2/Sif"/>
</dbReference>
<dbReference type="InterPro" id="IPR040655">
    <property type="entry name" value="TIAM1_CC-Ex"/>
</dbReference>
<dbReference type="InterPro" id="IPR035899">
    <property type="entry name" value="DBL_dom_sf"/>
</dbReference>
<gene>
    <name evidence="8" type="ORF">EXN66_Car021486</name>
</gene>
<dbReference type="Pfam" id="PF00169">
    <property type="entry name" value="PH"/>
    <property type="match status" value="1"/>
</dbReference>
<evidence type="ECO:0000259" key="5">
    <source>
        <dbReference type="PROSITE" id="PS50010"/>
    </source>
</evidence>
<dbReference type="InterPro" id="IPR001331">
    <property type="entry name" value="GDS_CDC24_CS"/>
</dbReference>
<dbReference type="Proteomes" id="UP000503349">
    <property type="component" value="Chromosome 22"/>
</dbReference>
<dbReference type="SUPFAM" id="SSF48065">
    <property type="entry name" value="DBL homology domain (DH-domain)"/>
    <property type="match status" value="1"/>
</dbReference>
<dbReference type="Gene3D" id="1.20.900.10">
    <property type="entry name" value="Dbl homology (DH) domain"/>
    <property type="match status" value="1"/>
</dbReference>
<evidence type="ECO:0000256" key="1">
    <source>
        <dbReference type="ARBA" id="ARBA00022658"/>
    </source>
</evidence>
<feature type="domain" description="PH" evidence="4">
    <location>
        <begin position="449"/>
        <end position="557"/>
    </location>
</feature>
<organism evidence="8 9">
    <name type="scientific">Channa argus</name>
    <name type="common">Northern snakehead</name>
    <name type="synonym">Ophicephalus argus</name>
    <dbReference type="NCBI Taxonomy" id="215402"/>
    <lineage>
        <taxon>Eukaryota</taxon>
        <taxon>Metazoa</taxon>
        <taxon>Chordata</taxon>
        <taxon>Craniata</taxon>
        <taxon>Vertebrata</taxon>
        <taxon>Euteleostomi</taxon>
        <taxon>Actinopterygii</taxon>
        <taxon>Neopterygii</taxon>
        <taxon>Teleostei</taxon>
        <taxon>Neoteleostei</taxon>
        <taxon>Acanthomorphata</taxon>
        <taxon>Anabantaria</taxon>
        <taxon>Anabantiformes</taxon>
        <taxon>Channoidei</taxon>
        <taxon>Channidae</taxon>
        <taxon>Channa</taxon>
    </lineage>
</organism>
<dbReference type="CDD" id="cd00160">
    <property type="entry name" value="RhoGEF"/>
    <property type="match status" value="1"/>
</dbReference>
<feature type="region of interest" description="Disordered" evidence="3">
    <location>
        <begin position="979"/>
        <end position="1010"/>
    </location>
</feature>
<dbReference type="InterPro" id="IPR011993">
    <property type="entry name" value="PH-like_dom_sf"/>
</dbReference>
<proteinExistence type="predicted"/>
<dbReference type="Gene3D" id="6.10.140.680">
    <property type="match status" value="1"/>
</dbReference>
<name>A0A6G1QTB9_CHAAH</name>
<feature type="compositionally biased region" description="Low complexity" evidence="3">
    <location>
        <begin position="213"/>
        <end position="222"/>
    </location>
</feature>
<accession>A0A6G1QTB9</accession>
<dbReference type="CDD" id="cd01230">
    <property type="entry name" value="PH1_Tiam1_2"/>
    <property type="match status" value="1"/>
</dbReference>
<dbReference type="Pfam" id="PF18385">
    <property type="entry name" value="Tiam_CC_Ex"/>
    <property type="match status" value="1"/>
</dbReference>
<dbReference type="Pfam" id="PF02196">
    <property type="entry name" value="RBD"/>
    <property type="match status" value="1"/>
</dbReference>
<dbReference type="InterPro" id="IPR036034">
    <property type="entry name" value="PDZ_sf"/>
</dbReference>
<dbReference type="InterPro" id="IPR000219">
    <property type="entry name" value="DH_dom"/>
</dbReference>
<dbReference type="InterPro" id="IPR001478">
    <property type="entry name" value="PDZ"/>
</dbReference>
<feature type="compositionally biased region" description="Basic residues" evidence="3">
    <location>
        <begin position="22"/>
        <end position="43"/>
    </location>
</feature>
<dbReference type="GO" id="GO:0005886">
    <property type="term" value="C:plasma membrane"/>
    <property type="evidence" value="ECO:0007669"/>
    <property type="project" value="TreeGrafter"/>
</dbReference>
<dbReference type="PANTHER" id="PTHR46001:SF1">
    <property type="entry name" value="RHO GUANINE NUCLEOTIDE EXCHANGE FACTOR TIAM1"/>
    <property type="match status" value="1"/>
</dbReference>
<feature type="compositionally biased region" description="Basic and acidic residues" evidence="3">
    <location>
        <begin position="246"/>
        <end position="260"/>
    </location>
</feature>
<dbReference type="SUPFAM" id="SSF50156">
    <property type="entry name" value="PDZ domain-like"/>
    <property type="match status" value="1"/>
</dbReference>
<dbReference type="FunFam" id="2.30.29.30:FF:000065">
    <property type="entry name" value="T cell lymphoma invasion and metastasis 1"/>
    <property type="match status" value="1"/>
</dbReference>
<protein>
    <submittedName>
        <fullName evidence="8">T-lymphoma invasion and metastasis-inducing protein 1</fullName>
    </submittedName>
</protein>
<feature type="domain" description="PDZ" evidence="6">
    <location>
        <begin position="855"/>
        <end position="920"/>
    </location>
</feature>
<feature type="compositionally biased region" description="Acidic residues" evidence="3">
    <location>
        <begin position="196"/>
        <end position="207"/>
    </location>
</feature>
<dbReference type="InterPro" id="IPR003116">
    <property type="entry name" value="RBD_dom"/>
</dbReference>
<dbReference type="SMART" id="SM00228">
    <property type="entry name" value="PDZ"/>
    <property type="match status" value="1"/>
</dbReference>
<feature type="region of interest" description="Disordered" evidence="3">
    <location>
        <begin position="185"/>
        <end position="270"/>
    </location>
</feature>
<keyword evidence="1" id="KW-0344">Guanine-nucleotide releasing factor</keyword>
<feature type="domain" description="RBD" evidence="7">
    <location>
        <begin position="775"/>
        <end position="842"/>
    </location>
</feature>
<dbReference type="PROSITE" id="PS50106">
    <property type="entry name" value="PDZ"/>
    <property type="match status" value="1"/>
</dbReference>
<feature type="compositionally biased region" description="Gly residues" evidence="3">
    <location>
        <begin position="377"/>
        <end position="389"/>
    </location>
</feature>
<evidence type="ECO:0000256" key="2">
    <source>
        <dbReference type="ARBA" id="ARBA00022737"/>
    </source>
</evidence>
<dbReference type="PROSITE" id="PS00741">
    <property type="entry name" value="DH_1"/>
    <property type="match status" value="1"/>
</dbReference>
<evidence type="ECO:0000313" key="8">
    <source>
        <dbReference type="EMBL" id="KAF3705795.1"/>
    </source>
</evidence>
<feature type="compositionally biased region" description="Acidic residues" evidence="3">
    <location>
        <begin position="128"/>
        <end position="144"/>
    </location>
</feature>
<dbReference type="GO" id="GO:0005829">
    <property type="term" value="C:cytosol"/>
    <property type="evidence" value="ECO:0007669"/>
    <property type="project" value="TreeGrafter"/>
</dbReference>
<dbReference type="SMART" id="SM00455">
    <property type="entry name" value="RBD"/>
    <property type="match status" value="1"/>
</dbReference>
<evidence type="ECO:0000259" key="6">
    <source>
        <dbReference type="PROSITE" id="PS50106"/>
    </source>
</evidence>
<dbReference type="Pfam" id="PF23014">
    <property type="entry name" value="PH_Tiam1"/>
    <property type="match status" value="1"/>
</dbReference>
<dbReference type="FunFam" id="1.20.900.10:FF:000012">
    <property type="entry name" value="T cell lymphoma invasion and metastasis 1"/>
    <property type="match status" value="1"/>
</dbReference>
<dbReference type="Gene3D" id="2.30.29.30">
    <property type="entry name" value="Pleckstrin-homology domain (PH domain)/Phosphotyrosine-binding domain (PTB)"/>
    <property type="match status" value="2"/>
</dbReference>
<reference evidence="8 9" key="1">
    <citation type="submission" date="2019-02" db="EMBL/GenBank/DDBJ databases">
        <title>Opniocepnalus argus genome.</title>
        <authorList>
            <person name="Zhou C."/>
            <person name="Xiao S."/>
        </authorList>
    </citation>
    <scope>NUCLEOTIDE SEQUENCE [LARGE SCALE GENOMIC DNA]</scope>
    <source>
        <strain evidence="8">OARG1902GOOAL</strain>
        <tissue evidence="8">Muscle</tissue>
    </source>
</reference>
<feature type="region of interest" description="Disordered" evidence="3">
    <location>
        <begin position="1"/>
        <end position="90"/>
    </location>
</feature>
<dbReference type="CDD" id="cd01255">
    <property type="entry name" value="PH2_Tiam1_2"/>
    <property type="match status" value="1"/>
</dbReference>
<dbReference type="Pfam" id="PF00621">
    <property type="entry name" value="RhoGEF"/>
    <property type="match status" value="1"/>
</dbReference>
<dbReference type="Pfam" id="PF00595">
    <property type="entry name" value="PDZ"/>
    <property type="match status" value="1"/>
</dbReference>
<dbReference type="GO" id="GO:0005085">
    <property type="term" value="F:guanyl-nucleotide exchange factor activity"/>
    <property type="evidence" value="ECO:0007669"/>
    <property type="project" value="UniProtKB-KW"/>
</dbReference>
<evidence type="ECO:0000256" key="3">
    <source>
        <dbReference type="SAM" id="MobiDB-lite"/>
    </source>
</evidence>
<dbReference type="InterPro" id="IPR001849">
    <property type="entry name" value="PH_domain"/>
</dbReference>
<reference evidence="9" key="2">
    <citation type="submission" date="2019-02" db="EMBL/GenBank/DDBJ databases">
        <title>Opniocepnalus argus Var Kimnra genome.</title>
        <authorList>
            <person name="Zhou C."/>
            <person name="Xiao S."/>
        </authorList>
    </citation>
    <scope>NUCLEOTIDE SEQUENCE [LARGE SCALE GENOMIC DNA]</scope>
</reference>
<dbReference type="PROSITE" id="PS50898">
    <property type="entry name" value="RBD"/>
    <property type="match status" value="1"/>
</dbReference>
<feature type="region of interest" description="Disordered" evidence="3">
    <location>
        <begin position="106"/>
        <end position="171"/>
    </location>
</feature>
<dbReference type="SMART" id="SM00325">
    <property type="entry name" value="RhoGEF"/>
    <property type="match status" value="1"/>
</dbReference>
<dbReference type="Gene3D" id="2.30.42.10">
    <property type="match status" value="1"/>
</dbReference>
<feature type="compositionally biased region" description="Low complexity" evidence="3">
    <location>
        <begin position="151"/>
        <end position="161"/>
    </location>
</feature>
<feature type="region of interest" description="Disordered" evidence="3">
    <location>
        <begin position="1031"/>
        <end position="1060"/>
    </location>
</feature>
<dbReference type="PROSITE" id="PS50010">
    <property type="entry name" value="DH_2"/>
    <property type="match status" value="1"/>
</dbReference>
<feature type="compositionally biased region" description="Low complexity" evidence="3">
    <location>
        <begin position="56"/>
        <end position="70"/>
    </location>
</feature>
<dbReference type="PANTHER" id="PTHR46001">
    <property type="entry name" value="TIAM (MAMMALIAN TUMOR INVASION AND METASTASIS FACTOR) HOMOLOG"/>
    <property type="match status" value="1"/>
</dbReference>
<evidence type="ECO:0000259" key="4">
    <source>
        <dbReference type="PROSITE" id="PS50003"/>
    </source>
</evidence>
<feature type="compositionally biased region" description="Polar residues" evidence="3">
    <location>
        <begin position="1"/>
        <end position="11"/>
    </location>
</feature>
<feature type="domain" description="DH" evidence="5">
    <location>
        <begin position="1071"/>
        <end position="1265"/>
    </location>
</feature>
<dbReference type="PROSITE" id="PS50003">
    <property type="entry name" value="PH_DOMAIN"/>
    <property type="match status" value="1"/>
</dbReference>
<feature type="compositionally biased region" description="Low complexity" evidence="3">
    <location>
        <begin position="367"/>
        <end position="376"/>
    </location>
</feature>
<dbReference type="EMBL" id="CM015733">
    <property type="protein sequence ID" value="KAF3705795.1"/>
    <property type="molecule type" value="Genomic_DNA"/>
</dbReference>
<dbReference type="SMART" id="SM00233">
    <property type="entry name" value="PH"/>
    <property type="match status" value="2"/>
</dbReference>